<dbReference type="Proteomes" id="UP001233271">
    <property type="component" value="Chromosome 4"/>
</dbReference>
<keyword evidence="1" id="KW-0472">Membrane</keyword>
<feature type="transmembrane region" description="Helical" evidence="1">
    <location>
        <begin position="67"/>
        <end position="86"/>
    </location>
</feature>
<evidence type="ECO:0000256" key="1">
    <source>
        <dbReference type="SAM" id="Phobius"/>
    </source>
</evidence>
<keyword evidence="1" id="KW-0812">Transmembrane</keyword>
<gene>
    <name evidence="2" type="ORF">CcaverHIS019_0404360</name>
</gene>
<feature type="transmembrane region" description="Helical" evidence="1">
    <location>
        <begin position="36"/>
        <end position="55"/>
    </location>
</feature>
<evidence type="ECO:0000313" key="2">
    <source>
        <dbReference type="EMBL" id="BEI91616.1"/>
    </source>
</evidence>
<keyword evidence="1" id="KW-1133">Transmembrane helix</keyword>
<accession>A0AA48L450</accession>
<dbReference type="KEGG" id="ccac:CcaHIS019_0404360"/>
<dbReference type="RefSeq" id="XP_060456881.1">
    <property type="nucleotide sequence ID" value="XM_060600271.1"/>
</dbReference>
<keyword evidence="3" id="KW-1185">Reference proteome</keyword>
<dbReference type="EMBL" id="AP028215">
    <property type="protein sequence ID" value="BEI91616.1"/>
    <property type="molecule type" value="Genomic_DNA"/>
</dbReference>
<evidence type="ECO:0000313" key="3">
    <source>
        <dbReference type="Proteomes" id="UP001233271"/>
    </source>
</evidence>
<protein>
    <submittedName>
        <fullName evidence="2">Uncharacterized protein</fullName>
    </submittedName>
</protein>
<dbReference type="GeneID" id="85495486"/>
<sequence length="87" mass="9353">MVGTGIVSTPSNILTGTGSVGLALIYWVIRRASPAPSFIIFILENLFLTVMPWVPPKGTTQSTSLNFFYATPAIVAVGVVTIMIVYY</sequence>
<proteinExistence type="predicted"/>
<reference evidence="2" key="1">
    <citation type="journal article" date="2023" name="BMC Genomics">
        <title>Chromosome-level genome assemblies of Cutaneotrichosporon spp. (Trichosporonales, Basidiomycota) reveal imbalanced evolution between nucleotide sequences and chromosome synteny.</title>
        <authorList>
            <person name="Kobayashi Y."/>
            <person name="Kayamori A."/>
            <person name="Aoki K."/>
            <person name="Shiwa Y."/>
            <person name="Matsutani M."/>
            <person name="Fujita N."/>
            <person name="Sugita T."/>
            <person name="Iwasaki W."/>
            <person name="Tanaka N."/>
            <person name="Takashima M."/>
        </authorList>
    </citation>
    <scope>NUCLEOTIDE SEQUENCE</scope>
    <source>
        <strain evidence="2">HIS019</strain>
    </source>
</reference>
<dbReference type="AlphaFoldDB" id="A0AA48L450"/>
<feature type="transmembrane region" description="Helical" evidence="1">
    <location>
        <begin position="12"/>
        <end position="29"/>
    </location>
</feature>
<name>A0AA48L450_9TREE</name>
<organism evidence="2 3">
    <name type="scientific">Cutaneotrichosporon cavernicola</name>
    <dbReference type="NCBI Taxonomy" id="279322"/>
    <lineage>
        <taxon>Eukaryota</taxon>
        <taxon>Fungi</taxon>
        <taxon>Dikarya</taxon>
        <taxon>Basidiomycota</taxon>
        <taxon>Agaricomycotina</taxon>
        <taxon>Tremellomycetes</taxon>
        <taxon>Trichosporonales</taxon>
        <taxon>Trichosporonaceae</taxon>
        <taxon>Cutaneotrichosporon</taxon>
    </lineage>
</organism>